<reference evidence="4" key="1">
    <citation type="journal article" date="2019" name="Int. J. Syst. Evol. Microbiol.">
        <title>The Global Catalogue of Microorganisms (GCM) 10K type strain sequencing project: providing services to taxonomists for standard genome sequencing and annotation.</title>
        <authorList>
            <consortium name="The Broad Institute Genomics Platform"/>
            <consortium name="The Broad Institute Genome Sequencing Center for Infectious Disease"/>
            <person name="Wu L."/>
            <person name="Ma J."/>
        </authorList>
    </citation>
    <scope>NUCLEOTIDE SEQUENCE [LARGE SCALE GENOMIC DNA]</scope>
    <source>
        <strain evidence="4">JCM 3115</strain>
    </source>
</reference>
<feature type="compositionally biased region" description="Low complexity" evidence="1">
    <location>
        <begin position="363"/>
        <end position="378"/>
    </location>
</feature>
<dbReference type="InterPro" id="IPR031325">
    <property type="entry name" value="RHS_repeat"/>
</dbReference>
<feature type="chain" id="PRO_5045238377" description="Phospholipase" evidence="2">
    <location>
        <begin position="25"/>
        <end position="534"/>
    </location>
</feature>
<dbReference type="InterPro" id="IPR015141">
    <property type="entry name" value="PLipase_A2_prok/fun"/>
</dbReference>
<dbReference type="Gene3D" id="2.180.10.10">
    <property type="entry name" value="RHS repeat-associated core"/>
    <property type="match status" value="1"/>
</dbReference>
<dbReference type="RefSeq" id="WP_229812056.1">
    <property type="nucleotide sequence ID" value="NZ_BMQJ01000038.1"/>
</dbReference>
<keyword evidence="4" id="KW-1185">Reference proteome</keyword>
<gene>
    <name evidence="3" type="ORF">GCM10010140_76230</name>
</gene>
<dbReference type="Gene3D" id="1.20.90.10">
    <property type="entry name" value="Phospholipase A2 domain"/>
    <property type="match status" value="1"/>
</dbReference>
<evidence type="ECO:0000313" key="4">
    <source>
        <dbReference type="Proteomes" id="UP000611554"/>
    </source>
</evidence>
<dbReference type="Pfam" id="PF09056">
    <property type="entry name" value="Phospholip_A2_3"/>
    <property type="match status" value="1"/>
</dbReference>
<sequence length="534" mass="56792">MRRLTFSTAMAVILVSQLVPEVSAATVAEPPPAEVQEVGPGQYSADTKTFKLTELDVSNGLIMRKHGVTVLDSGLAQPQSAPASRPEAGVFGPGWHAEFAGGQINRKLEAQNGAIVVTDLEEGVPTRYALKSSLSLPNGGGIQTYQSADGSKVTETTKWDAAAGALRTTMTETIPLDEATRQADDATWTNPDGSPVSADDLTTTYTWQRQSGLPAADNWRVTGVGTAAYGTRTVGYDSQGRVSSVREPAGVQSPEALLTFKYATATTATGTSFGDYAGRIKEIAVALGAEAPQTQARYAYDEGGLLRAVTDPSVAATQATYAYDAAGRLASIDSATNGAWRLSFPAGATAPVASATDAGRPVSGEPAEGPAGADGSAATEPSAGDFLPDGVDPPQSYPSKCNTAKTWMWYTKSGCTAFAYHHGWKWPGWKRTASGFKVRGIYHDHCTSPTGSRPGGFDFRPACDSHDYGYGLITNKKMKYKYYLDRNRKADVDAMFFGTMYDKVCGGYFIITRPTCRGIAIIYYDAVRRFGNPQ</sequence>
<comment type="caution">
    <text evidence="3">The sequence shown here is derived from an EMBL/GenBank/DDBJ whole genome shotgun (WGS) entry which is preliminary data.</text>
</comment>
<dbReference type="SUPFAM" id="SSF48619">
    <property type="entry name" value="Phospholipase A2, PLA2"/>
    <property type="match status" value="1"/>
</dbReference>
<protein>
    <recommendedName>
        <fullName evidence="5">Phospholipase</fullName>
    </recommendedName>
</protein>
<evidence type="ECO:0008006" key="5">
    <source>
        <dbReference type="Google" id="ProtNLM"/>
    </source>
</evidence>
<proteinExistence type="predicted"/>
<dbReference type="EMBL" id="BMQJ01000038">
    <property type="protein sequence ID" value="GGQ34879.1"/>
    <property type="molecule type" value="Genomic_DNA"/>
</dbReference>
<keyword evidence="2" id="KW-0732">Signal</keyword>
<evidence type="ECO:0000313" key="3">
    <source>
        <dbReference type="EMBL" id="GGQ34879.1"/>
    </source>
</evidence>
<dbReference type="InterPro" id="IPR036444">
    <property type="entry name" value="PLipase_A2_dom_sf"/>
</dbReference>
<evidence type="ECO:0000256" key="1">
    <source>
        <dbReference type="SAM" id="MobiDB-lite"/>
    </source>
</evidence>
<name>A0ABQ2RNU6_9ACTN</name>
<organism evidence="3 4">
    <name type="scientific">Streptosporangium pseudovulgare</name>
    <dbReference type="NCBI Taxonomy" id="35765"/>
    <lineage>
        <taxon>Bacteria</taxon>
        <taxon>Bacillati</taxon>
        <taxon>Actinomycetota</taxon>
        <taxon>Actinomycetes</taxon>
        <taxon>Streptosporangiales</taxon>
        <taxon>Streptosporangiaceae</taxon>
        <taxon>Streptosporangium</taxon>
    </lineage>
</organism>
<dbReference type="Proteomes" id="UP000611554">
    <property type="component" value="Unassembled WGS sequence"/>
</dbReference>
<feature type="region of interest" description="Disordered" evidence="1">
    <location>
        <begin position="353"/>
        <end position="395"/>
    </location>
</feature>
<feature type="signal peptide" evidence="2">
    <location>
        <begin position="1"/>
        <end position="24"/>
    </location>
</feature>
<evidence type="ECO:0000256" key="2">
    <source>
        <dbReference type="SAM" id="SignalP"/>
    </source>
</evidence>
<dbReference type="Pfam" id="PF05593">
    <property type="entry name" value="RHS_repeat"/>
    <property type="match status" value="1"/>
</dbReference>
<accession>A0ABQ2RNU6</accession>